<evidence type="ECO:0000313" key="2">
    <source>
        <dbReference type="EMBL" id="KAG7396151.1"/>
    </source>
</evidence>
<keyword evidence="3" id="KW-1185">Reference proteome</keyword>
<proteinExistence type="predicted"/>
<gene>
    <name evidence="2" type="ORF">PHYBOEH_002755</name>
</gene>
<evidence type="ECO:0000313" key="3">
    <source>
        <dbReference type="Proteomes" id="UP000693981"/>
    </source>
</evidence>
<protein>
    <submittedName>
        <fullName evidence="2">Uncharacterized protein</fullName>
    </submittedName>
</protein>
<reference evidence="2" key="1">
    <citation type="submission" date="2021-02" db="EMBL/GenBank/DDBJ databases">
        <authorList>
            <person name="Palmer J.M."/>
        </authorList>
    </citation>
    <scope>NUCLEOTIDE SEQUENCE</scope>
    <source>
        <strain evidence="2">SCRP23</strain>
    </source>
</reference>
<evidence type="ECO:0000256" key="1">
    <source>
        <dbReference type="SAM" id="SignalP"/>
    </source>
</evidence>
<dbReference type="OrthoDB" id="89244at2759"/>
<organism evidence="2 3">
    <name type="scientific">Phytophthora boehmeriae</name>
    <dbReference type="NCBI Taxonomy" id="109152"/>
    <lineage>
        <taxon>Eukaryota</taxon>
        <taxon>Sar</taxon>
        <taxon>Stramenopiles</taxon>
        <taxon>Oomycota</taxon>
        <taxon>Peronosporomycetes</taxon>
        <taxon>Peronosporales</taxon>
        <taxon>Peronosporaceae</taxon>
        <taxon>Phytophthora</taxon>
    </lineage>
</organism>
<dbReference type="Proteomes" id="UP000693981">
    <property type="component" value="Unassembled WGS sequence"/>
</dbReference>
<dbReference type="EMBL" id="JAGDFL010000170">
    <property type="protein sequence ID" value="KAG7396151.1"/>
    <property type="molecule type" value="Genomic_DNA"/>
</dbReference>
<accession>A0A8T1WSH5</accession>
<dbReference type="AlphaFoldDB" id="A0A8T1WSH5"/>
<comment type="caution">
    <text evidence="2">The sequence shown here is derived from an EMBL/GenBank/DDBJ whole genome shotgun (WGS) entry which is preliminary data.</text>
</comment>
<feature type="signal peptide" evidence="1">
    <location>
        <begin position="1"/>
        <end position="15"/>
    </location>
</feature>
<name>A0A8T1WSH5_9STRA</name>
<sequence>MILLLLSLFCVSVTSTDVSTASDRQLHDLCSDFSVVCAFVASNCSVDGVESEPQSLDAKCVDSFQLFYHHNATLSQCLDLVPVNSVQKSQFFTFLERYSLYQQRHACELFHATEAKAALECSRAEDTEESARRPWKQDTWPLYCHQVFAMYKSTRHELDQLCERTPNSEAFWEGYVTYIASPTCKSYYEVVREARELKCGEKQSGECQKLFQWYVKHKQVVETDCYELRASKSFYRGFYKWKKKQS</sequence>
<keyword evidence="1" id="KW-0732">Signal</keyword>
<feature type="chain" id="PRO_5035850851" evidence="1">
    <location>
        <begin position="16"/>
        <end position="246"/>
    </location>
</feature>